<feature type="transmembrane region" description="Helical" evidence="7">
    <location>
        <begin position="494"/>
        <end position="515"/>
    </location>
</feature>
<dbReference type="Pfam" id="PF05978">
    <property type="entry name" value="UNC-93"/>
    <property type="match status" value="1"/>
</dbReference>
<dbReference type="GO" id="GO:0055120">
    <property type="term" value="C:striated muscle dense body"/>
    <property type="evidence" value="ECO:0007669"/>
    <property type="project" value="TreeGrafter"/>
</dbReference>
<feature type="transmembrane region" description="Helical" evidence="7">
    <location>
        <begin position="273"/>
        <end position="296"/>
    </location>
</feature>
<accession>A0A915DDD1</accession>
<organism evidence="8 9">
    <name type="scientific">Ditylenchus dipsaci</name>
    <dbReference type="NCBI Taxonomy" id="166011"/>
    <lineage>
        <taxon>Eukaryota</taxon>
        <taxon>Metazoa</taxon>
        <taxon>Ecdysozoa</taxon>
        <taxon>Nematoda</taxon>
        <taxon>Chromadorea</taxon>
        <taxon>Rhabditida</taxon>
        <taxon>Tylenchina</taxon>
        <taxon>Tylenchomorpha</taxon>
        <taxon>Sphaerularioidea</taxon>
        <taxon>Anguinidae</taxon>
        <taxon>Anguininae</taxon>
        <taxon>Ditylenchus</taxon>
    </lineage>
</organism>
<evidence type="ECO:0000256" key="3">
    <source>
        <dbReference type="ARBA" id="ARBA00022692"/>
    </source>
</evidence>
<reference evidence="9" key="1">
    <citation type="submission" date="2022-11" db="UniProtKB">
        <authorList>
            <consortium name="WormBaseParasite"/>
        </authorList>
    </citation>
    <scope>IDENTIFICATION</scope>
</reference>
<evidence type="ECO:0000313" key="8">
    <source>
        <dbReference type="Proteomes" id="UP000887574"/>
    </source>
</evidence>
<feature type="transmembrane region" description="Helical" evidence="7">
    <location>
        <begin position="558"/>
        <end position="578"/>
    </location>
</feature>
<evidence type="ECO:0000256" key="4">
    <source>
        <dbReference type="ARBA" id="ARBA00022989"/>
    </source>
</evidence>
<dbReference type="AlphaFoldDB" id="A0A915DDD1"/>
<dbReference type="SUPFAM" id="SSF103473">
    <property type="entry name" value="MFS general substrate transporter"/>
    <property type="match status" value="1"/>
</dbReference>
<feature type="compositionally biased region" description="Acidic residues" evidence="6">
    <location>
        <begin position="19"/>
        <end position="29"/>
    </location>
</feature>
<dbReference type="WBParaSite" id="jg18433">
    <property type="protein sequence ID" value="jg18433"/>
    <property type="gene ID" value="jg18433"/>
</dbReference>
<dbReference type="InterPro" id="IPR036259">
    <property type="entry name" value="MFS_trans_sf"/>
</dbReference>
<evidence type="ECO:0000256" key="5">
    <source>
        <dbReference type="ARBA" id="ARBA00023136"/>
    </source>
</evidence>
<proteinExistence type="inferred from homology"/>
<comment type="subcellular location">
    <subcellularLocation>
        <location evidence="1">Membrane</location>
        <topology evidence="1">Multi-pass membrane protein</topology>
    </subcellularLocation>
</comment>
<evidence type="ECO:0000256" key="2">
    <source>
        <dbReference type="ARBA" id="ARBA00009172"/>
    </source>
</evidence>
<dbReference type="InterPro" id="IPR010291">
    <property type="entry name" value="Ion_channel_UNC-93"/>
</dbReference>
<feature type="region of interest" description="Disordered" evidence="6">
    <location>
        <begin position="1"/>
        <end position="53"/>
    </location>
</feature>
<dbReference type="InterPro" id="IPR051951">
    <property type="entry name" value="UNC-93_regulatory"/>
</dbReference>
<protein>
    <submittedName>
        <fullName evidence="9">Uncharacterized protein</fullName>
    </submittedName>
</protein>
<evidence type="ECO:0000256" key="6">
    <source>
        <dbReference type="SAM" id="MobiDB-lite"/>
    </source>
</evidence>
<feature type="transmembrane region" description="Helical" evidence="7">
    <location>
        <begin position="436"/>
        <end position="463"/>
    </location>
</feature>
<dbReference type="GO" id="GO:0015459">
    <property type="term" value="F:potassium channel regulator activity"/>
    <property type="evidence" value="ECO:0007669"/>
    <property type="project" value="TreeGrafter"/>
</dbReference>
<feature type="transmembrane region" description="Helical" evidence="7">
    <location>
        <begin position="240"/>
        <end position="261"/>
    </location>
</feature>
<evidence type="ECO:0000256" key="1">
    <source>
        <dbReference type="ARBA" id="ARBA00004141"/>
    </source>
</evidence>
<keyword evidence="5 7" id="KW-0472">Membrane</keyword>
<feature type="transmembrane region" description="Helical" evidence="7">
    <location>
        <begin position="327"/>
        <end position="350"/>
    </location>
</feature>
<dbReference type="PANTHER" id="PTHR19444:SF13">
    <property type="entry name" value="PROTEIN UNC-93 HOMOLOG A"/>
    <property type="match status" value="1"/>
</dbReference>
<dbReference type="Proteomes" id="UP000887574">
    <property type="component" value="Unplaced"/>
</dbReference>
<evidence type="ECO:0000256" key="7">
    <source>
        <dbReference type="SAM" id="Phobius"/>
    </source>
</evidence>
<comment type="similarity">
    <text evidence="2">Belongs to the unc-93 family.</text>
</comment>
<name>A0A915DDD1_9BILA</name>
<sequence>MLYSSSKSKRESQSTVGIEAEEIENEEDGFNPNKERAQKEEKQRPYRRSKSPAVESLRKISTVFLQKVGIKSKKKEEEQEILQKATELLSLPLDNFCHRPLYFFMPEEEKRPSLFPKILSPTVLKDRRKDTEKKCSYLFRSTDDINYADAMAGAKSLERVHAYDPYCPVHGSRRGHHRFHGKQLVDLGHSFLTSVDTADNEELSPILYSQAYIAKVLRKRKRAHLTGAEKVHVKKAKHKILVNLWTISVAFLFLFTGFNGLQNLQTTVNRRMGADALCVLYISLAISSLFVPSFIINRLGCKMTLVATMVVYIFYMFANFIPRYYSLIPASLLVGVAASCSWAAVEEYITESGIKFAKLNIEAQNIVTVRFFGYFFMILHLGQVIGNILSSVILINSVPTLPIEDRVDPTCGHNFVSNMSALSQRAQFNLQRPPQFAYLSVVGVHLCCVIVAMMIILFFLNALKRDEITLKKAPKFTAEVLRLTLKNLRKPKPLLLIPLTIFSGIEQAFAVGFYTKAYVACGLGVSQIGYVMTSFGVSDAICSLVFGPLIKLFGRMPLFVFGAVINMLMIFTLMIWPLNPGA</sequence>
<keyword evidence="4 7" id="KW-1133">Transmembrane helix</keyword>
<feature type="transmembrane region" description="Helical" evidence="7">
    <location>
        <begin position="371"/>
        <end position="395"/>
    </location>
</feature>
<dbReference type="GO" id="GO:0005886">
    <property type="term" value="C:plasma membrane"/>
    <property type="evidence" value="ECO:0007669"/>
    <property type="project" value="TreeGrafter"/>
</dbReference>
<feature type="transmembrane region" description="Helical" evidence="7">
    <location>
        <begin position="527"/>
        <end position="546"/>
    </location>
</feature>
<feature type="transmembrane region" description="Helical" evidence="7">
    <location>
        <begin position="303"/>
        <end position="321"/>
    </location>
</feature>
<keyword evidence="8" id="KW-1185">Reference proteome</keyword>
<dbReference type="PANTHER" id="PTHR19444">
    <property type="entry name" value="UNC-93 RELATED"/>
    <property type="match status" value="1"/>
</dbReference>
<feature type="compositionally biased region" description="Basic and acidic residues" evidence="6">
    <location>
        <begin position="33"/>
        <end position="44"/>
    </location>
</feature>
<dbReference type="GO" id="GO:0043266">
    <property type="term" value="P:regulation of potassium ion transport"/>
    <property type="evidence" value="ECO:0007669"/>
    <property type="project" value="TreeGrafter"/>
</dbReference>
<keyword evidence="3 7" id="KW-0812">Transmembrane</keyword>
<dbReference type="GO" id="GO:0006937">
    <property type="term" value="P:regulation of muscle contraction"/>
    <property type="evidence" value="ECO:0007669"/>
    <property type="project" value="TreeGrafter"/>
</dbReference>
<evidence type="ECO:0000313" key="9">
    <source>
        <dbReference type="WBParaSite" id="jg18433"/>
    </source>
</evidence>